<dbReference type="Gene3D" id="3.90.1010.20">
    <property type="match status" value="1"/>
</dbReference>
<evidence type="ECO:0000313" key="4">
    <source>
        <dbReference type="Proteomes" id="UP000006875"/>
    </source>
</evidence>
<reference evidence="3 4" key="1">
    <citation type="journal article" date="2010" name="Stand. Genomic Sci.">
        <title>Complete genome sequence of Ilyobacter polytropus type strain (CuHbu1).</title>
        <authorList>
            <person name="Sikorski J."/>
            <person name="Chertkov O."/>
            <person name="Lapidus A."/>
            <person name="Nolan M."/>
            <person name="Lucas S."/>
            <person name="Del Rio T.G."/>
            <person name="Tice H."/>
            <person name="Cheng J.F."/>
            <person name="Tapia R."/>
            <person name="Han C."/>
            <person name="Goodwin L."/>
            <person name="Pitluck S."/>
            <person name="Liolios K."/>
            <person name="Ivanova N."/>
            <person name="Mavromatis K."/>
            <person name="Mikhailova N."/>
            <person name="Pati A."/>
            <person name="Chen A."/>
            <person name="Palaniappan K."/>
            <person name="Land M."/>
            <person name="Hauser L."/>
            <person name="Chang Y.J."/>
            <person name="Jeffries C.D."/>
            <person name="Brambilla E."/>
            <person name="Yasawong M."/>
            <person name="Rohde M."/>
            <person name="Pukall R."/>
            <person name="Spring S."/>
            <person name="Goker M."/>
            <person name="Woyke T."/>
            <person name="Bristow J."/>
            <person name="Eisen J.A."/>
            <person name="Markowitz V."/>
            <person name="Hugenholtz P."/>
            <person name="Kyrpides N.C."/>
            <person name="Klenk H.P."/>
        </authorList>
    </citation>
    <scope>NUCLEOTIDE SEQUENCE [LARGE SCALE GENOMIC DNA]</scope>
    <source>
        <strain evidence="4">ATCC 51220 / DSM 2926 / LMG 16218 / CuHBu1</strain>
        <plasmid evidence="4">pILYOP02</plasmid>
    </source>
</reference>
<proteinExistence type="predicted"/>
<dbReference type="KEGG" id="ipo:Ilyop_2850"/>
<dbReference type="AlphaFoldDB" id="E3HDY9"/>
<evidence type="ECO:0000256" key="1">
    <source>
        <dbReference type="SAM" id="SignalP"/>
    </source>
</evidence>
<accession>E3HDY9</accession>
<dbReference type="GO" id="GO:0016020">
    <property type="term" value="C:membrane"/>
    <property type="evidence" value="ECO:0007669"/>
    <property type="project" value="InterPro"/>
</dbReference>
<name>E3HDY9_ILYPC</name>
<dbReference type="eggNOG" id="COG3976">
    <property type="taxonomic scope" value="Bacteria"/>
</dbReference>
<dbReference type="OrthoDB" id="9806398at2"/>
<dbReference type="SMART" id="SM00900">
    <property type="entry name" value="FMN_bind"/>
    <property type="match status" value="1"/>
</dbReference>
<protein>
    <submittedName>
        <fullName evidence="3">FMN-binding domain protein</fullName>
    </submittedName>
</protein>
<feature type="signal peptide" evidence="1">
    <location>
        <begin position="1"/>
        <end position="20"/>
    </location>
</feature>
<keyword evidence="1" id="KW-0732">Signal</keyword>
<dbReference type="HOGENOM" id="CLU_096350_3_1_0"/>
<dbReference type="GO" id="GO:0010181">
    <property type="term" value="F:FMN binding"/>
    <property type="evidence" value="ECO:0007669"/>
    <property type="project" value="InterPro"/>
</dbReference>
<dbReference type="InterPro" id="IPR007329">
    <property type="entry name" value="FMN-bd"/>
</dbReference>
<dbReference type="Proteomes" id="UP000006875">
    <property type="component" value="Plasmid pILYOP02"/>
</dbReference>
<gene>
    <name evidence="3" type="ordered locus">Ilyop_2850</name>
</gene>
<dbReference type="RefSeq" id="WP_013389253.1">
    <property type="nucleotide sequence ID" value="NC_014634.1"/>
</dbReference>
<dbReference type="Pfam" id="PF04205">
    <property type="entry name" value="FMN_bind"/>
    <property type="match status" value="1"/>
</dbReference>
<geneLocation type="plasmid" evidence="3 4">
    <name>pILYOP02</name>
</geneLocation>
<keyword evidence="4" id="KW-1185">Reference proteome</keyword>
<evidence type="ECO:0000313" key="3">
    <source>
        <dbReference type="EMBL" id="ADO84601.1"/>
    </source>
</evidence>
<keyword evidence="3" id="KW-0614">Plasmid</keyword>
<evidence type="ECO:0000259" key="2">
    <source>
        <dbReference type="SMART" id="SM00900"/>
    </source>
</evidence>
<dbReference type="EMBL" id="CP002283">
    <property type="protein sequence ID" value="ADO84601.1"/>
    <property type="molecule type" value="Genomic_DNA"/>
</dbReference>
<organism evidence="3 4">
    <name type="scientific">Ilyobacter polytropus (strain ATCC 51220 / DSM 2926 / LMG 16218 / CuHBu1)</name>
    <dbReference type="NCBI Taxonomy" id="572544"/>
    <lineage>
        <taxon>Bacteria</taxon>
        <taxon>Fusobacteriati</taxon>
        <taxon>Fusobacteriota</taxon>
        <taxon>Fusobacteriia</taxon>
        <taxon>Fusobacteriales</taxon>
        <taxon>Fusobacteriaceae</taxon>
        <taxon>Ilyobacter</taxon>
    </lineage>
</organism>
<sequence>MKKLLIISLMTLTIGIVASANSGKENIYNGKAKGFKGNIKIAADFEKNKIASLNILEHSETPDIGGKALEKLAVSSIGKEISEIDTVVGATYTSKGLKLALENALTSKNN</sequence>
<feature type="chain" id="PRO_5003171015" evidence="1">
    <location>
        <begin position="21"/>
        <end position="110"/>
    </location>
</feature>
<feature type="domain" description="FMN-binding" evidence="2">
    <location>
        <begin position="34"/>
        <end position="108"/>
    </location>
</feature>